<evidence type="ECO:0000313" key="3">
    <source>
        <dbReference type="Proteomes" id="UP000616595"/>
    </source>
</evidence>
<dbReference type="AlphaFoldDB" id="A0A923HTL1"/>
<comment type="caution">
    <text evidence="2">The sequence shown here is derived from an EMBL/GenBank/DDBJ whole genome shotgun (WGS) entry which is preliminary data.</text>
</comment>
<reference evidence="2" key="1">
    <citation type="submission" date="2019-10" db="EMBL/GenBank/DDBJ databases">
        <authorList>
            <person name="Ross D.E."/>
            <person name="Gulliver D."/>
        </authorList>
    </citation>
    <scope>NUCLEOTIDE SEQUENCE</scope>
    <source>
        <strain evidence="2">DER-2019</strain>
    </source>
</reference>
<gene>
    <name evidence="2" type="ORF">GH810_08755</name>
</gene>
<proteinExistence type="predicted"/>
<keyword evidence="3" id="KW-1185">Reference proteome</keyword>
<dbReference type="EMBL" id="WJBD01000009">
    <property type="protein sequence ID" value="MBC3888398.1"/>
    <property type="molecule type" value="Genomic_DNA"/>
</dbReference>
<dbReference type="OrthoDB" id="362866at2"/>
<evidence type="ECO:0000259" key="1">
    <source>
        <dbReference type="Pfam" id="PF11823"/>
    </source>
</evidence>
<protein>
    <submittedName>
        <fullName evidence="2">DUF3343 domain-containing protein</fullName>
    </submittedName>
</protein>
<evidence type="ECO:0000313" key="2">
    <source>
        <dbReference type="EMBL" id="MBC3888398.1"/>
    </source>
</evidence>
<sequence>MATQHYILFRNHTSGMALYQGLKEKNIRTVIAPTPRSASTSCGISLMFLAEDQEVIRKYIAEYQMDILDIVHIEQSFDSNRHKFC</sequence>
<dbReference type="Pfam" id="PF11823">
    <property type="entry name" value="Se_S_carrier"/>
    <property type="match status" value="1"/>
</dbReference>
<reference evidence="2" key="2">
    <citation type="submission" date="2020-10" db="EMBL/GenBank/DDBJ databases">
        <title>Comparative genomics of the Acetobacterium genus.</title>
        <authorList>
            <person name="Marshall C."/>
            <person name="May H."/>
            <person name="Norman S."/>
        </authorList>
    </citation>
    <scope>NUCLEOTIDE SEQUENCE</scope>
    <source>
        <strain evidence="2">DER-2019</strain>
    </source>
</reference>
<dbReference type="Proteomes" id="UP000616595">
    <property type="component" value="Unassembled WGS sequence"/>
</dbReference>
<dbReference type="RefSeq" id="WP_148567864.1">
    <property type="nucleotide sequence ID" value="NZ_RXYA01000013.1"/>
</dbReference>
<dbReference type="InterPro" id="IPR021778">
    <property type="entry name" value="Se/S_carrier-like"/>
</dbReference>
<accession>A0A923HTL1</accession>
<name>A0A923HTL1_9FIRM</name>
<organism evidence="2 3">
    <name type="scientific">Acetobacterium paludosum</name>
    <dbReference type="NCBI Taxonomy" id="52693"/>
    <lineage>
        <taxon>Bacteria</taxon>
        <taxon>Bacillati</taxon>
        <taxon>Bacillota</taxon>
        <taxon>Clostridia</taxon>
        <taxon>Eubacteriales</taxon>
        <taxon>Eubacteriaceae</taxon>
        <taxon>Acetobacterium</taxon>
    </lineage>
</organism>
<feature type="domain" description="Putative Se/S carrier protein-like" evidence="1">
    <location>
        <begin position="5"/>
        <end position="71"/>
    </location>
</feature>